<keyword evidence="1" id="KW-0812">Transmembrane</keyword>
<gene>
    <name evidence="2" type="ORF">METZ01_LOCUS133594</name>
</gene>
<protein>
    <submittedName>
        <fullName evidence="2">Uncharacterized protein</fullName>
    </submittedName>
</protein>
<reference evidence="2" key="1">
    <citation type="submission" date="2018-05" db="EMBL/GenBank/DDBJ databases">
        <authorList>
            <person name="Lanie J.A."/>
            <person name="Ng W.-L."/>
            <person name="Kazmierczak K.M."/>
            <person name="Andrzejewski T.M."/>
            <person name="Davidsen T.M."/>
            <person name="Wayne K.J."/>
            <person name="Tettelin H."/>
            <person name="Glass J.I."/>
            <person name="Rusch D."/>
            <person name="Podicherti R."/>
            <person name="Tsui H.-C.T."/>
            <person name="Winkler M.E."/>
        </authorList>
    </citation>
    <scope>NUCLEOTIDE SEQUENCE</scope>
</reference>
<proteinExistence type="predicted"/>
<dbReference type="EMBL" id="UINC01019105">
    <property type="protein sequence ID" value="SVA80740.1"/>
    <property type="molecule type" value="Genomic_DNA"/>
</dbReference>
<accession>A0A381YUX3</accession>
<dbReference type="AlphaFoldDB" id="A0A381YUX3"/>
<keyword evidence="1" id="KW-1133">Transmembrane helix</keyword>
<keyword evidence="1" id="KW-0472">Membrane</keyword>
<feature type="transmembrane region" description="Helical" evidence="1">
    <location>
        <begin position="140"/>
        <end position="158"/>
    </location>
</feature>
<evidence type="ECO:0000313" key="2">
    <source>
        <dbReference type="EMBL" id="SVA80740.1"/>
    </source>
</evidence>
<feature type="non-terminal residue" evidence="2">
    <location>
        <position position="1"/>
    </location>
</feature>
<name>A0A381YUX3_9ZZZZ</name>
<sequence>VFKERCSSLADATENALSVGATDVVTWDFEKNNVLKLNYYSVFETSGGDPVVATLKSGMIPLKMADQINLSTTIVLDEQGTPTGMIDIKPAVEKALKDMFAGKKINKGPKKKRGTSQGIKGMIQDSFYDTVEFYKDHPEVLAVTAVVVGGLAIAIFGGDDDLGRPPDFPFE</sequence>
<evidence type="ECO:0000256" key="1">
    <source>
        <dbReference type="SAM" id="Phobius"/>
    </source>
</evidence>
<organism evidence="2">
    <name type="scientific">marine metagenome</name>
    <dbReference type="NCBI Taxonomy" id="408172"/>
    <lineage>
        <taxon>unclassified sequences</taxon>
        <taxon>metagenomes</taxon>
        <taxon>ecological metagenomes</taxon>
    </lineage>
</organism>